<sequence length="114" mass="13231">MSIKYIKIFYGPSTTFHSVSVHKPQYLTGLKTELHRLGYRVDLVPVDCHNYCMLQMNGFEVFRCNIRNFQFNTISKRDPVCQRAVNTVLAATLSCRGWAIEWTWYQSIVTTTAC</sequence>
<evidence type="ECO:0000313" key="3">
    <source>
        <dbReference type="RefSeq" id="XP_026729662.1"/>
    </source>
</evidence>
<evidence type="ECO:0000313" key="2">
    <source>
        <dbReference type="Proteomes" id="UP000322000"/>
    </source>
</evidence>
<organism evidence="2 3">
    <name type="scientific">Trichoplusia ni</name>
    <name type="common">Cabbage looper</name>
    <dbReference type="NCBI Taxonomy" id="7111"/>
    <lineage>
        <taxon>Eukaryota</taxon>
        <taxon>Metazoa</taxon>
        <taxon>Ecdysozoa</taxon>
        <taxon>Arthropoda</taxon>
        <taxon>Hexapoda</taxon>
        <taxon>Insecta</taxon>
        <taxon>Pterygota</taxon>
        <taxon>Neoptera</taxon>
        <taxon>Endopterygota</taxon>
        <taxon>Lepidoptera</taxon>
        <taxon>Glossata</taxon>
        <taxon>Ditrysia</taxon>
        <taxon>Noctuoidea</taxon>
        <taxon>Noctuidae</taxon>
        <taxon>Plusiinae</taxon>
        <taxon>Trichoplusia</taxon>
    </lineage>
</organism>
<keyword evidence="2" id="KW-1185">Reference proteome</keyword>
<dbReference type="Proteomes" id="UP000322000">
    <property type="component" value="Chromosome 6"/>
</dbReference>
<dbReference type="Pfam" id="PF15092">
    <property type="entry name" value="UPF0728"/>
    <property type="match status" value="1"/>
</dbReference>
<reference evidence="3" key="1">
    <citation type="submission" date="2025-08" db="UniProtKB">
        <authorList>
            <consortium name="RefSeq"/>
        </authorList>
    </citation>
    <scope>IDENTIFICATION</scope>
</reference>
<gene>
    <name evidence="3" type="primary">LOC113495236</name>
</gene>
<comment type="similarity">
    <text evidence="1">Belongs to the UPF0728 family.</text>
</comment>
<accession>A0A7E5VN09</accession>
<dbReference type="GeneID" id="113495236"/>
<protein>
    <submittedName>
        <fullName evidence="3">UPF0728 protein C10orf53 homolog isoform X2</fullName>
    </submittedName>
</protein>
<dbReference type="PANTHER" id="PTHR28448:SF1">
    <property type="entry name" value="UPF0728 PROTEIN C10ORF53"/>
    <property type="match status" value="1"/>
</dbReference>
<evidence type="ECO:0000256" key="1">
    <source>
        <dbReference type="ARBA" id="ARBA00009973"/>
    </source>
</evidence>
<dbReference type="RefSeq" id="XP_026729662.1">
    <property type="nucleotide sequence ID" value="XM_026873861.1"/>
</dbReference>
<dbReference type="InterPro" id="IPR027885">
    <property type="entry name" value="UPF0728"/>
</dbReference>
<dbReference type="PANTHER" id="PTHR28448">
    <property type="entry name" value="UPF0728 PROTEIN C10ORF53"/>
    <property type="match status" value="1"/>
</dbReference>
<name>A0A7E5VN09_TRINI</name>
<dbReference type="AlphaFoldDB" id="A0A7E5VN09"/>
<proteinExistence type="inferred from homology"/>